<dbReference type="InterPro" id="IPR023415">
    <property type="entry name" value="LDLR_class-A_CS"/>
</dbReference>
<evidence type="ECO:0000256" key="2">
    <source>
        <dbReference type="ARBA" id="ARBA00004308"/>
    </source>
</evidence>
<evidence type="ECO:0000256" key="7">
    <source>
        <dbReference type="ARBA" id="ARBA00023157"/>
    </source>
</evidence>
<feature type="compositionally biased region" description="Basic residues" evidence="9">
    <location>
        <begin position="166"/>
        <end position="176"/>
    </location>
</feature>
<dbReference type="PANTHER" id="PTHR24270">
    <property type="entry name" value="LOW-DENSITY LIPOPROTEIN RECEPTOR-RELATED"/>
    <property type="match status" value="1"/>
</dbReference>
<dbReference type="GO" id="GO:0016192">
    <property type="term" value="P:vesicle-mediated transport"/>
    <property type="evidence" value="ECO:0007669"/>
    <property type="project" value="UniProtKB-ARBA"/>
</dbReference>
<dbReference type="GO" id="GO:0005886">
    <property type="term" value="C:plasma membrane"/>
    <property type="evidence" value="ECO:0007669"/>
    <property type="project" value="TreeGrafter"/>
</dbReference>
<reference evidence="10" key="1">
    <citation type="submission" date="2017-09" db="EMBL/GenBank/DDBJ databases">
        <title>Contemporary evolution of a Lepidopteran species, Heliothis virescens, in response to modern agricultural practices.</title>
        <authorList>
            <person name="Fritz M.L."/>
            <person name="Deyonke A.M."/>
            <person name="Papanicolaou A."/>
            <person name="Micinski S."/>
            <person name="Westbrook J."/>
            <person name="Gould F."/>
        </authorList>
    </citation>
    <scope>NUCLEOTIDE SEQUENCE [LARGE SCALE GENOMIC DNA]</scope>
    <source>
        <strain evidence="10">HvINT-</strain>
        <tissue evidence="10">Whole body</tissue>
    </source>
</reference>
<gene>
    <name evidence="10" type="ORF">B5V51_3589</name>
</gene>
<proteinExistence type="predicted"/>
<keyword evidence="7 8" id="KW-1015">Disulfide bond</keyword>
<dbReference type="Pfam" id="PF00057">
    <property type="entry name" value="Ldl_recept_a"/>
    <property type="match status" value="1"/>
</dbReference>
<keyword evidence="6" id="KW-0472">Membrane</keyword>
<dbReference type="Gene3D" id="4.10.400.10">
    <property type="entry name" value="Low-density Lipoprotein Receptor"/>
    <property type="match status" value="2"/>
</dbReference>
<dbReference type="EMBL" id="NWSH01001864">
    <property type="protein sequence ID" value="PCG69877.1"/>
    <property type="molecule type" value="Genomic_DNA"/>
</dbReference>
<keyword evidence="3" id="KW-0812">Transmembrane</keyword>
<feature type="disulfide bond" evidence="8">
    <location>
        <begin position="58"/>
        <end position="76"/>
    </location>
</feature>
<evidence type="ECO:0000256" key="3">
    <source>
        <dbReference type="ARBA" id="ARBA00022692"/>
    </source>
</evidence>
<comment type="caution">
    <text evidence="10">The sequence shown here is derived from an EMBL/GenBank/DDBJ whole genome shotgun (WGS) entry which is preliminary data.</text>
</comment>
<evidence type="ECO:0000256" key="8">
    <source>
        <dbReference type="PROSITE-ProRule" id="PRU00124"/>
    </source>
</evidence>
<sequence length="191" mass="20235">MHWRCDGQKDCENGADEASCGACAGGLRCADGACAAALGACDAGAYCERAPLPDAFRCDEHLCLAPRLLCDGHQHCEDGSDEAPATCGFAGAKEQTAQTTRRSNAFVPAARALVPLKRLYPETPAMPALTTTYTDTLESACAWYPRPTANPPPSPATGSDGGSAAPRRRAYRHYRASNRPPPLRMPLLQAE</sequence>
<evidence type="ECO:0000256" key="1">
    <source>
        <dbReference type="ARBA" id="ARBA00004167"/>
    </source>
</evidence>
<dbReference type="CDD" id="cd00112">
    <property type="entry name" value="LDLa"/>
    <property type="match status" value="2"/>
</dbReference>
<dbReference type="PROSITE" id="PS01209">
    <property type="entry name" value="LDLRA_1"/>
    <property type="match status" value="1"/>
</dbReference>
<name>A0A2A4JCP6_HELVI</name>
<evidence type="ECO:0000256" key="4">
    <source>
        <dbReference type="ARBA" id="ARBA00022737"/>
    </source>
</evidence>
<dbReference type="PROSITE" id="PS50068">
    <property type="entry name" value="LDLRA_2"/>
    <property type="match status" value="1"/>
</dbReference>
<dbReference type="InterPro" id="IPR050685">
    <property type="entry name" value="LDLR"/>
</dbReference>
<organism evidence="10">
    <name type="scientific">Heliothis virescens</name>
    <name type="common">Tobacco budworm moth</name>
    <dbReference type="NCBI Taxonomy" id="7102"/>
    <lineage>
        <taxon>Eukaryota</taxon>
        <taxon>Metazoa</taxon>
        <taxon>Ecdysozoa</taxon>
        <taxon>Arthropoda</taxon>
        <taxon>Hexapoda</taxon>
        <taxon>Insecta</taxon>
        <taxon>Pterygota</taxon>
        <taxon>Neoptera</taxon>
        <taxon>Endopterygota</taxon>
        <taxon>Lepidoptera</taxon>
        <taxon>Glossata</taxon>
        <taxon>Ditrysia</taxon>
        <taxon>Noctuoidea</taxon>
        <taxon>Noctuidae</taxon>
        <taxon>Heliothinae</taxon>
        <taxon>Heliothis</taxon>
    </lineage>
</organism>
<feature type="region of interest" description="Disordered" evidence="9">
    <location>
        <begin position="145"/>
        <end position="191"/>
    </location>
</feature>
<keyword evidence="5" id="KW-1133">Transmembrane helix</keyword>
<dbReference type="InterPro" id="IPR036055">
    <property type="entry name" value="LDL_receptor-like_sf"/>
</dbReference>
<evidence type="ECO:0000256" key="9">
    <source>
        <dbReference type="SAM" id="MobiDB-lite"/>
    </source>
</evidence>
<accession>A0A2A4JCP6</accession>
<evidence type="ECO:0000256" key="5">
    <source>
        <dbReference type="ARBA" id="ARBA00022989"/>
    </source>
</evidence>
<dbReference type="GO" id="GO:0012505">
    <property type="term" value="C:endomembrane system"/>
    <property type="evidence" value="ECO:0007669"/>
    <property type="project" value="UniProtKB-SubCell"/>
</dbReference>
<evidence type="ECO:0000256" key="6">
    <source>
        <dbReference type="ARBA" id="ARBA00023136"/>
    </source>
</evidence>
<keyword evidence="4" id="KW-0677">Repeat</keyword>
<dbReference type="PANTHER" id="PTHR24270:SF62">
    <property type="entry name" value="LOW-DENSITY LIPOPROTEIN RECEPTOR-RELATED PROTEIN 2"/>
    <property type="match status" value="1"/>
</dbReference>
<dbReference type="InterPro" id="IPR002172">
    <property type="entry name" value="LDrepeatLR_classA_rpt"/>
</dbReference>
<dbReference type="AlphaFoldDB" id="A0A2A4JCP6"/>
<protein>
    <submittedName>
        <fullName evidence="10">Uncharacterized protein</fullName>
    </submittedName>
</protein>
<comment type="caution">
    <text evidence="8">Lacks conserved residue(s) required for the propagation of feature annotation.</text>
</comment>
<dbReference type="SUPFAM" id="SSF57424">
    <property type="entry name" value="LDL receptor-like module"/>
    <property type="match status" value="1"/>
</dbReference>
<dbReference type="STRING" id="7102.A0A2A4JCP6"/>
<comment type="subcellular location">
    <subcellularLocation>
        <location evidence="2">Endomembrane system</location>
    </subcellularLocation>
    <subcellularLocation>
        <location evidence="1">Membrane</location>
        <topology evidence="1">Single-pass membrane protein</topology>
    </subcellularLocation>
</comment>
<evidence type="ECO:0000313" key="10">
    <source>
        <dbReference type="EMBL" id="PCG69877.1"/>
    </source>
</evidence>
<dbReference type="SMART" id="SM00192">
    <property type="entry name" value="LDLa"/>
    <property type="match status" value="2"/>
</dbReference>